<name>A0AAU9DBD0_9BACT</name>
<sequence>MRESIYVIFLLFSSLSLMAQKKVELSELNLSDAKVVFGSAEKNKSVTNNALTVRGKQYDSGVGVSSGTEMFVWLDGKGNRFRTKVGVNDRFPLPKKVKSNVMTAGERLYYVEGKRHNFKFWHFKGLTDVSGEILPGSVVFEIRGDGALLWSSEVMKKGDRPKSANVDLSGVKILKLSVTDAGDGPSGDHADWLETVLEYEGDRPFLVDENYGASRSVSDGFFKKHLAPKLAKVRRGQVRYPDHGEADWLLNPAPWKAEIRAGDDGRSLELGNGLITRTFRLSPNLATVGFDNHMENQAVLRAVSPEGRLTIDGKTYTLGGLHGERERGYFKKAWLDDLFASPEDFFVADFEIGEIQAPFPWKQTRWSLVSQYPAKGKRLVFTLKHHAEALEGVTVKVYYEMYDGLPLLGKWIEVKNGKSVPLTVNKFSNEVLAVVEAESSKGKRDEIRKPNIHVESDYAFHNSRPQGASKVTTRWERDLKYTSQPNYRFEIPCVLESRPPIGPNQKVLPGDSFMTFRTFELVHDSHDRERKGLGIRRMYRALAPWAFENPIYMHVRSTDPKIVKRAIDQCAETGYEMVSLTFGSGLNFEDDSPANIAKFKALSDYAKSKGIALGGYSLLSSRRISESVDVINPETGKRRGVIHGGSPCLGTEWANDYFRKLKEFYEKTGFSQFTHDGSYPGQICASKDHKYHKGEHDSQWVAWKRITDFYKWLRSRGAYMNVPDFYFLSGSNKAAVGYREVNWSLPRERQIVLGRQNIYDGLWDRAPSMCWTFTPLVEYHGGGAQATLEPLKDHLKEYEAHMAQNYGSGIQSTYRGMRLYDSPATKALVIRMINWYKRYRAILSSDIIHVRRPDGRDYDAVLHVNPELKEKGFAMIYNPTERHLKKKIKLPMYYTGIKGKAIVKKEGGEAVEVNLNRNYDMEIEIDMEPNSYTWYVLESGDEDSL</sequence>
<feature type="domain" description="Glycosyl hydrolase family 98 putative carbohydrate-binding module" evidence="1">
    <location>
        <begin position="19"/>
        <end position="199"/>
    </location>
</feature>
<dbReference type="SMART" id="SM00776">
    <property type="entry name" value="NPCBM"/>
    <property type="match status" value="1"/>
</dbReference>
<dbReference type="InterPro" id="IPR013222">
    <property type="entry name" value="Glyco_hyd_98_carb-bd"/>
</dbReference>
<dbReference type="KEGG" id="fax:FUAX_28380"/>
<keyword evidence="3" id="KW-1185">Reference proteome</keyword>
<evidence type="ECO:0000259" key="1">
    <source>
        <dbReference type="SMART" id="SM00776"/>
    </source>
</evidence>
<evidence type="ECO:0000313" key="3">
    <source>
        <dbReference type="Proteomes" id="UP001348817"/>
    </source>
</evidence>
<protein>
    <recommendedName>
        <fullName evidence="1">Glycosyl hydrolase family 98 putative carbohydrate-binding module domain-containing protein</fullName>
    </recommendedName>
</protein>
<reference evidence="2 3" key="1">
    <citation type="submission" date="2021-12" db="EMBL/GenBank/DDBJ databases">
        <title>Genome sequencing of bacteria with rrn-lacking chromosome and rrn-plasmid.</title>
        <authorList>
            <person name="Anda M."/>
            <person name="Iwasaki W."/>
        </authorList>
    </citation>
    <scope>NUCLEOTIDE SEQUENCE [LARGE SCALE GENOMIC DNA]</scope>
    <source>
        <strain evidence="2 3">DSM 100852</strain>
    </source>
</reference>
<gene>
    <name evidence="2" type="ORF">FUAX_28380</name>
</gene>
<dbReference type="RefSeq" id="WP_338391964.1">
    <property type="nucleotide sequence ID" value="NZ_AP025314.1"/>
</dbReference>
<accession>A0AAU9DBD0</accession>
<dbReference type="InterPro" id="IPR038637">
    <property type="entry name" value="NPCBM_sf"/>
</dbReference>
<dbReference type="Pfam" id="PF08305">
    <property type="entry name" value="NPCBM"/>
    <property type="match status" value="2"/>
</dbReference>
<dbReference type="SUPFAM" id="SSF49785">
    <property type="entry name" value="Galactose-binding domain-like"/>
    <property type="match status" value="1"/>
</dbReference>
<organism evidence="2 3">
    <name type="scientific">Fulvitalea axinellae</name>
    <dbReference type="NCBI Taxonomy" id="1182444"/>
    <lineage>
        <taxon>Bacteria</taxon>
        <taxon>Pseudomonadati</taxon>
        <taxon>Bacteroidota</taxon>
        <taxon>Cytophagia</taxon>
        <taxon>Cytophagales</taxon>
        <taxon>Persicobacteraceae</taxon>
        <taxon>Fulvitalea</taxon>
    </lineage>
</organism>
<dbReference type="Gene3D" id="2.60.120.1060">
    <property type="entry name" value="NPCBM/NEW2 domain"/>
    <property type="match status" value="2"/>
</dbReference>
<dbReference type="InterPro" id="IPR008979">
    <property type="entry name" value="Galactose-bd-like_sf"/>
</dbReference>
<evidence type="ECO:0000313" key="2">
    <source>
        <dbReference type="EMBL" id="BDD10406.1"/>
    </source>
</evidence>
<dbReference type="Proteomes" id="UP001348817">
    <property type="component" value="Chromosome"/>
</dbReference>
<dbReference type="AlphaFoldDB" id="A0AAU9DBD0"/>
<proteinExistence type="predicted"/>
<dbReference type="EMBL" id="AP025314">
    <property type="protein sequence ID" value="BDD10406.1"/>
    <property type="molecule type" value="Genomic_DNA"/>
</dbReference>